<organism evidence="1 2">
    <name type="scientific">Bordetella genomosp. 1</name>
    <dbReference type="NCBI Taxonomy" id="1395607"/>
    <lineage>
        <taxon>Bacteria</taxon>
        <taxon>Pseudomonadati</taxon>
        <taxon>Pseudomonadota</taxon>
        <taxon>Betaproteobacteria</taxon>
        <taxon>Burkholderiales</taxon>
        <taxon>Alcaligenaceae</taxon>
        <taxon>Bordetella</taxon>
    </lineage>
</organism>
<evidence type="ECO:0000313" key="1">
    <source>
        <dbReference type="EMBL" id="OZI32968.1"/>
    </source>
</evidence>
<protein>
    <submittedName>
        <fullName evidence="1">DUF4442 domain-containing protein</fullName>
    </submittedName>
</protein>
<accession>A0A261S6H6</accession>
<name>A0A261S6H6_9BORD</name>
<comment type="caution">
    <text evidence="1">The sequence shown here is derived from an EMBL/GenBank/DDBJ whole genome shotgun (WGS) entry which is preliminary data.</text>
</comment>
<dbReference type="OrthoDB" id="9814774at2"/>
<gene>
    <name evidence="1" type="ORF">CEG14_19035</name>
</gene>
<dbReference type="AlphaFoldDB" id="A0A261S6H6"/>
<dbReference type="Gene3D" id="3.10.129.10">
    <property type="entry name" value="Hotdog Thioesterase"/>
    <property type="match status" value="1"/>
</dbReference>
<dbReference type="SUPFAM" id="SSF54637">
    <property type="entry name" value="Thioesterase/thiol ester dehydrase-isomerase"/>
    <property type="match status" value="1"/>
</dbReference>
<dbReference type="InterPro" id="IPR027961">
    <property type="entry name" value="DUF4442"/>
</dbReference>
<evidence type="ECO:0000313" key="2">
    <source>
        <dbReference type="Proteomes" id="UP000217005"/>
    </source>
</evidence>
<dbReference type="Proteomes" id="UP000217005">
    <property type="component" value="Unassembled WGS sequence"/>
</dbReference>
<reference evidence="1 2" key="1">
    <citation type="submission" date="2017-05" db="EMBL/GenBank/DDBJ databases">
        <title>Complete and WGS of Bordetella genogroups.</title>
        <authorList>
            <person name="Spilker T."/>
            <person name="LiPuma J."/>
        </authorList>
    </citation>
    <scope>NUCLEOTIDE SEQUENCE [LARGE SCALE GENOMIC DNA]</scope>
    <source>
        <strain evidence="1 2">AU17610</strain>
    </source>
</reference>
<dbReference type="Pfam" id="PF14539">
    <property type="entry name" value="DUF4442"/>
    <property type="match status" value="1"/>
</dbReference>
<dbReference type="RefSeq" id="WP_094827963.1">
    <property type="nucleotide sequence ID" value="NZ_NEVL01000004.1"/>
</dbReference>
<dbReference type="EMBL" id="NEVL01000004">
    <property type="protein sequence ID" value="OZI32968.1"/>
    <property type="molecule type" value="Genomic_DNA"/>
</dbReference>
<proteinExistence type="predicted"/>
<sequence>MKLQWLERLPAAWRAPLLRIGFNLHPAFRATGGRVEWVAPDFRSLRIRLKLTRRTRNIVGSLYGGSLFAITDGAHPTLLMLALGRDVIVWDKSASIRYRRPAYGTVYADFTLPDVEIAQVRAALARDHETTRNYTVEIKDARGELYAVVERIVYIADKAFYQRKSSGVPPCPSPSEGSPP</sequence>
<dbReference type="InterPro" id="IPR029069">
    <property type="entry name" value="HotDog_dom_sf"/>
</dbReference>